<dbReference type="Gene3D" id="1.10.10.10">
    <property type="entry name" value="Winged helix-like DNA-binding domain superfamily/Winged helix DNA-binding domain"/>
    <property type="match status" value="1"/>
</dbReference>
<evidence type="ECO:0000256" key="3">
    <source>
        <dbReference type="ARBA" id="ARBA00022840"/>
    </source>
</evidence>
<dbReference type="EMBL" id="VULQ01000009">
    <property type="protein sequence ID" value="MSS78336.1"/>
    <property type="molecule type" value="Genomic_DNA"/>
</dbReference>
<dbReference type="SUPFAM" id="SSF50037">
    <property type="entry name" value="C-terminal domain of transcriptional repressors"/>
    <property type="match status" value="1"/>
</dbReference>
<dbReference type="InterPro" id="IPR004408">
    <property type="entry name" value="Biotin_CoA_COase_ligase"/>
</dbReference>
<dbReference type="RefSeq" id="WP_154541331.1">
    <property type="nucleotide sequence ID" value="NZ_VULQ01000009.1"/>
</dbReference>
<evidence type="ECO:0000256" key="1">
    <source>
        <dbReference type="ARBA" id="ARBA00022598"/>
    </source>
</evidence>
<evidence type="ECO:0000256" key="2">
    <source>
        <dbReference type="ARBA" id="ARBA00022741"/>
    </source>
</evidence>
<organism evidence="7 8">
    <name type="scientific">Anaerococcus porci</name>
    <dbReference type="NCBI Taxonomy" id="2652269"/>
    <lineage>
        <taxon>Bacteria</taxon>
        <taxon>Bacillati</taxon>
        <taxon>Bacillota</taxon>
        <taxon>Tissierellia</taxon>
        <taxon>Tissierellales</taxon>
        <taxon>Peptoniphilaceae</taxon>
        <taxon>Anaerococcus</taxon>
    </lineage>
</organism>
<dbReference type="InterPro" id="IPR045864">
    <property type="entry name" value="aa-tRNA-synth_II/BPL/LPL"/>
</dbReference>
<dbReference type="Gene3D" id="2.30.30.100">
    <property type="match status" value="1"/>
</dbReference>
<keyword evidence="8" id="KW-1185">Reference proteome</keyword>
<feature type="domain" description="BPL/LPL catalytic" evidence="6">
    <location>
        <begin position="67"/>
        <end position="248"/>
    </location>
</feature>
<dbReference type="PROSITE" id="PS51733">
    <property type="entry name" value="BPL_LPL_CATALYTIC"/>
    <property type="match status" value="1"/>
</dbReference>
<dbReference type="SUPFAM" id="SSF55681">
    <property type="entry name" value="Class II aaRS and biotin synthetases"/>
    <property type="match status" value="1"/>
</dbReference>
<dbReference type="Proteomes" id="UP000441925">
    <property type="component" value="Unassembled WGS sequence"/>
</dbReference>
<dbReference type="InterPro" id="IPR036388">
    <property type="entry name" value="WH-like_DNA-bd_sf"/>
</dbReference>
<dbReference type="GO" id="GO:0009249">
    <property type="term" value="P:protein lipoylation"/>
    <property type="evidence" value="ECO:0007669"/>
    <property type="project" value="UniProtKB-ARBA"/>
</dbReference>
<dbReference type="Pfam" id="PF02237">
    <property type="entry name" value="BPL_C"/>
    <property type="match status" value="1"/>
</dbReference>
<dbReference type="InterPro" id="IPR008988">
    <property type="entry name" value="Transcriptional_repressor_C"/>
</dbReference>
<dbReference type="Pfam" id="PF03099">
    <property type="entry name" value="BPL_LplA_LipB"/>
    <property type="match status" value="1"/>
</dbReference>
<dbReference type="PANTHER" id="PTHR12835">
    <property type="entry name" value="BIOTIN PROTEIN LIGASE"/>
    <property type="match status" value="1"/>
</dbReference>
<dbReference type="NCBIfam" id="TIGR00121">
    <property type="entry name" value="birA_ligase"/>
    <property type="match status" value="1"/>
</dbReference>
<name>A0A6N7VTY9_9FIRM</name>
<evidence type="ECO:0000259" key="6">
    <source>
        <dbReference type="PROSITE" id="PS51733"/>
    </source>
</evidence>
<gene>
    <name evidence="7" type="ORF">FYJ26_07970</name>
</gene>
<sequence length="308" mass="34578">MQLKEKVFFLIKNDTNSFISGQTIADKLNISISKVKEIVNLIKEDGYIINYSEKGYRIKNENRVLSEEIRKNLQKDLHGIEINCFKEIDSTNDEAKKNGKNHFSIFVAPKQSDGKGRCGRKFESPGGLYFSIFLKKDELVFADILTIRAVVAVVRVLKNIGLEVGVKWVNDVFIDNKKVCGILTESLINMYGDITDIVVGIGINIGTDQSKFSKEVRSVAGVIGDGIDKNLIVAKILNELSDIFKIERGIIIDEYKSYLIVLNKKIYYSIDGSIKEGLALDIDENGSLVILENEKIRKLSYGDVSIKL</sequence>
<dbReference type="InterPro" id="IPR003142">
    <property type="entry name" value="BPL_C"/>
</dbReference>
<keyword evidence="2" id="KW-0547">Nucleotide-binding</keyword>
<keyword evidence="3" id="KW-0067">ATP-binding</keyword>
<dbReference type="GO" id="GO:0004077">
    <property type="term" value="F:biotin--[biotin carboxyl-carrier protein] ligase activity"/>
    <property type="evidence" value="ECO:0007669"/>
    <property type="project" value="UniProtKB-EC"/>
</dbReference>
<dbReference type="GO" id="GO:0005524">
    <property type="term" value="F:ATP binding"/>
    <property type="evidence" value="ECO:0007669"/>
    <property type="project" value="UniProtKB-KW"/>
</dbReference>
<comment type="caution">
    <text evidence="7">The sequence shown here is derived from an EMBL/GenBank/DDBJ whole genome shotgun (WGS) entry which is preliminary data.</text>
</comment>
<dbReference type="AlphaFoldDB" id="A0A6N7VTY9"/>
<keyword evidence="1 7" id="KW-0436">Ligase</keyword>
<dbReference type="PANTHER" id="PTHR12835:SF5">
    <property type="entry name" value="BIOTIN--PROTEIN LIGASE"/>
    <property type="match status" value="1"/>
</dbReference>
<evidence type="ECO:0000313" key="8">
    <source>
        <dbReference type="Proteomes" id="UP000441925"/>
    </source>
</evidence>
<accession>A0A6N7VTY9</accession>
<dbReference type="CDD" id="cd16442">
    <property type="entry name" value="BPL"/>
    <property type="match status" value="1"/>
</dbReference>
<evidence type="ECO:0000313" key="7">
    <source>
        <dbReference type="EMBL" id="MSS78336.1"/>
    </source>
</evidence>
<keyword evidence="4" id="KW-0092">Biotin</keyword>
<dbReference type="Gene3D" id="3.30.930.10">
    <property type="entry name" value="Bira Bifunctional Protein, Domain 2"/>
    <property type="match status" value="1"/>
</dbReference>
<evidence type="ECO:0000256" key="5">
    <source>
        <dbReference type="ARBA" id="ARBA00024227"/>
    </source>
</evidence>
<dbReference type="GO" id="GO:0016740">
    <property type="term" value="F:transferase activity"/>
    <property type="evidence" value="ECO:0007669"/>
    <property type="project" value="UniProtKB-ARBA"/>
</dbReference>
<evidence type="ECO:0000256" key="4">
    <source>
        <dbReference type="ARBA" id="ARBA00023267"/>
    </source>
</evidence>
<reference evidence="7 8" key="1">
    <citation type="submission" date="2019-08" db="EMBL/GenBank/DDBJ databases">
        <title>In-depth cultivation of the pig gut microbiome towards novel bacterial diversity and tailored functional studies.</title>
        <authorList>
            <person name="Wylensek D."/>
            <person name="Hitch T.C.A."/>
            <person name="Clavel T."/>
        </authorList>
    </citation>
    <scope>NUCLEOTIDE SEQUENCE [LARGE SCALE GENOMIC DNA]</scope>
    <source>
        <strain evidence="7 8">WCA-380-WT-2B</strain>
    </source>
</reference>
<proteinExistence type="predicted"/>
<protein>
    <recommendedName>
        <fullName evidence="5">biotin--[biotin carboxyl-carrier protein] ligase</fullName>
        <ecNumber evidence="5">6.3.4.15</ecNumber>
    </recommendedName>
</protein>
<dbReference type="EC" id="6.3.4.15" evidence="5"/>
<dbReference type="GO" id="GO:0005737">
    <property type="term" value="C:cytoplasm"/>
    <property type="evidence" value="ECO:0007669"/>
    <property type="project" value="TreeGrafter"/>
</dbReference>
<dbReference type="InterPro" id="IPR004143">
    <property type="entry name" value="BPL_LPL_catalytic"/>
</dbReference>